<dbReference type="InterPro" id="IPR044862">
    <property type="entry name" value="Pro_4_hyd_alph_FE2OG_OXY"/>
</dbReference>
<evidence type="ECO:0000313" key="4">
    <source>
        <dbReference type="Proteomes" id="UP000223968"/>
    </source>
</evidence>
<dbReference type="Pfam" id="PF13640">
    <property type="entry name" value="2OG-FeII_Oxy_3"/>
    <property type="match status" value="1"/>
</dbReference>
<dbReference type="Gene3D" id="2.60.120.620">
    <property type="entry name" value="q2cbj1_9rhob like domain"/>
    <property type="match status" value="1"/>
</dbReference>
<feature type="compositionally biased region" description="Acidic residues" evidence="1">
    <location>
        <begin position="265"/>
        <end position="283"/>
    </location>
</feature>
<feature type="region of interest" description="Disordered" evidence="1">
    <location>
        <begin position="221"/>
        <end position="296"/>
    </location>
</feature>
<dbReference type="STRING" id="1447875.A0A2B7WVU7"/>
<keyword evidence="4" id="KW-1185">Reference proteome</keyword>
<dbReference type="PROSITE" id="PS51471">
    <property type="entry name" value="FE2OG_OXY"/>
    <property type="match status" value="1"/>
</dbReference>
<protein>
    <recommendedName>
        <fullName evidence="2">Fe2OG dioxygenase domain-containing protein</fullName>
    </recommendedName>
</protein>
<feature type="domain" description="Fe2OG dioxygenase" evidence="2">
    <location>
        <begin position="365"/>
        <end position="478"/>
    </location>
</feature>
<dbReference type="Proteomes" id="UP000223968">
    <property type="component" value="Unassembled WGS sequence"/>
</dbReference>
<evidence type="ECO:0000313" key="3">
    <source>
        <dbReference type="EMBL" id="PGH00568.1"/>
    </source>
</evidence>
<evidence type="ECO:0000259" key="2">
    <source>
        <dbReference type="PROSITE" id="PS51471"/>
    </source>
</evidence>
<evidence type="ECO:0000256" key="1">
    <source>
        <dbReference type="SAM" id="MobiDB-lite"/>
    </source>
</evidence>
<dbReference type="EMBL" id="PDNB01000184">
    <property type="protein sequence ID" value="PGH00568.1"/>
    <property type="molecule type" value="Genomic_DNA"/>
</dbReference>
<feature type="region of interest" description="Disordered" evidence="1">
    <location>
        <begin position="1"/>
        <end position="31"/>
    </location>
</feature>
<dbReference type="InterPro" id="IPR005123">
    <property type="entry name" value="Oxoglu/Fe-dep_dioxygenase_dom"/>
</dbReference>
<organism evidence="3 4">
    <name type="scientific">Helicocarpus griseus UAMH5409</name>
    <dbReference type="NCBI Taxonomy" id="1447875"/>
    <lineage>
        <taxon>Eukaryota</taxon>
        <taxon>Fungi</taxon>
        <taxon>Dikarya</taxon>
        <taxon>Ascomycota</taxon>
        <taxon>Pezizomycotina</taxon>
        <taxon>Eurotiomycetes</taxon>
        <taxon>Eurotiomycetidae</taxon>
        <taxon>Onygenales</taxon>
        <taxon>Ajellomycetaceae</taxon>
        <taxon>Helicocarpus</taxon>
    </lineage>
</organism>
<accession>A0A2B7WVU7</accession>
<name>A0A2B7WVU7_9EURO</name>
<comment type="caution">
    <text evidence="3">The sequence shown here is derived from an EMBL/GenBank/DDBJ whole genome shotgun (WGS) entry which is preliminary data.</text>
</comment>
<feature type="compositionally biased region" description="Basic and acidic residues" evidence="1">
    <location>
        <begin position="226"/>
        <end position="249"/>
    </location>
</feature>
<reference evidence="3 4" key="1">
    <citation type="submission" date="2017-10" db="EMBL/GenBank/DDBJ databases">
        <title>Comparative genomics in systemic dimorphic fungi from Ajellomycetaceae.</title>
        <authorList>
            <person name="Munoz J.F."/>
            <person name="Mcewen J.G."/>
            <person name="Clay O.K."/>
            <person name="Cuomo C.A."/>
        </authorList>
    </citation>
    <scope>NUCLEOTIDE SEQUENCE [LARGE SCALE GENOMIC DNA]</scope>
    <source>
        <strain evidence="3 4">UAMH5409</strain>
    </source>
</reference>
<gene>
    <name evidence="3" type="ORF">AJ79_08171</name>
</gene>
<dbReference type="OrthoDB" id="27483at2759"/>
<proteinExistence type="predicted"/>
<dbReference type="PANTHER" id="PTHR33099">
    <property type="entry name" value="FE2OG DIOXYGENASE DOMAIN-CONTAINING PROTEIN"/>
    <property type="match status" value="1"/>
</dbReference>
<sequence length="640" mass="70712">MDDAEQDGSRRRSGRKRKNPPPPTNKPSEQEIDKLVWETMITDSKLDACLDKFFVSCVGNFSGNMWTINWGNPNLGDNCFKDPTALHRLREQLVRDIEHLVPGYYEQEGLASASSQQKFDHLKPRYEHRYYETWKKSALCYPALREPKLEDDFLASIQRSQGEKRAKHLIQALSLSSGEASSSGGTSSLVQTCSKNGIRELQSAVKGEESTAIFAYGGSVEVVPAPDDHTDEVRPTPEVEMKGGPEETAKGTGRGQKQGSSGVDAESEEEGGSEEADGEEQSETGETSSEAVYPRRQCPPVRVFWTSTKDGKEHKTIVPSTGNNKDLEKLVGDCAPATFGRGGKDVLDPEYRRAGKLDPEAFCTSFYPAGFERAPDSSIEGRTVQDECMAYSGPSGHFKAHVDTPRSEEQFGSLVVCLPSSHKGGNLSVRHDGQVVDFDWSNLSWSHIQWAAFYSDCEHEIADVTSGHRLTLTYNLYIDEMAAATSPENSLVDPSTFPLYDQLKALLELPGFFSDGGVLGFFCSHSYAHTTESSARSMTRLLKGSDMAIFAVLKALGIDAKVRPVLERNGKYFGNEFGLDIPNAIPSKPLFYLSNDEDDEKDGEIMMGSFRESGQMKMRGYSSDGKENYPLSTEIWLFVS</sequence>
<dbReference type="AlphaFoldDB" id="A0A2B7WVU7"/>
<dbReference type="PANTHER" id="PTHR33099:SF7">
    <property type="entry name" value="MYND-TYPE DOMAIN-CONTAINING PROTEIN"/>
    <property type="match status" value="1"/>
</dbReference>